<dbReference type="InterPro" id="IPR006035">
    <property type="entry name" value="Ureohydrolase"/>
</dbReference>
<evidence type="ECO:0000313" key="3">
    <source>
        <dbReference type="Proteomes" id="UP000538292"/>
    </source>
</evidence>
<organism evidence="2 3">
    <name type="scientific">Thermoactinomyces mirandus</name>
    <dbReference type="NCBI Taxonomy" id="2756294"/>
    <lineage>
        <taxon>Bacteria</taxon>
        <taxon>Bacillati</taxon>
        <taxon>Bacillota</taxon>
        <taxon>Bacilli</taxon>
        <taxon>Bacillales</taxon>
        <taxon>Thermoactinomycetaceae</taxon>
        <taxon>Thermoactinomyces</taxon>
    </lineage>
</organism>
<dbReference type="InterPro" id="IPR023696">
    <property type="entry name" value="Ureohydrolase_dom_sf"/>
</dbReference>
<dbReference type="Proteomes" id="UP000538292">
    <property type="component" value="Unassembled WGS sequence"/>
</dbReference>
<dbReference type="GO" id="GO:0046872">
    <property type="term" value="F:metal ion binding"/>
    <property type="evidence" value="ECO:0007669"/>
    <property type="project" value="InterPro"/>
</dbReference>
<dbReference type="PANTHER" id="PTHR11358:SF41">
    <property type="entry name" value="ARGINASE"/>
    <property type="match status" value="1"/>
</dbReference>
<comment type="similarity">
    <text evidence="1">Belongs to the arginase family.</text>
</comment>
<proteinExistence type="inferred from homology"/>
<comment type="caution">
    <text evidence="2">The sequence shown here is derived from an EMBL/GenBank/DDBJ whole genome shotgun (WGS) entry which is preliminary data.</text>
</comment>
<sequence length="251" mass="28426">MGLLSQDVTFLNFDGAYKTQPRLSHFAKDWIELSDIPESNLFCTHRALKKISERISKQAGHGITFIGNGNYHYVTCLFLSKIDRPFTLILFDNHTDTKLSDSEQGLLSCGSWVARSLANLPNLQRALIIGVCSEFQDYSPDLKDKIILWPETGHWENLDSAIPTRNIYISIDKDVLDRAYAVTNWDQGKMKLQDLLSALKKLMRQKNILGMDVCGELPVSPVEVWRYANELRLNEQTNLAILQSVFSGSSS</sequence>
<dbReference type="GO" id="GO:0008783">
    <property type="term" value="F:agmatinase activity"/>
    <property type="evidence" value="ECO:0007669"/>
    <property type="project" value="TreeGrafter"/>
</dbReference>
<dbReference type="Pfam" id="PF00491">
    <property type="entry name" value="Arginase"/>
    <property type="match status" value="1"/>
</dbReference>
<name>A0A7W2ASM3_9BACL</name>
<evidence type="ECO:0000313" key="2">
    <source>
        <dbReference type="EMBL" id="MBA4602631.1"/>
    </source>
</evidence>
<dbReference type="PROSITE" id="PS51409">
    <property type="entry name" value="ARGINASE_2"/>
    <property type="match status" value="1"/>
</dbReference>
<reference evidence="2 3" key="1">
    <citation type="submission" date="2020-07" db="EMBL/GenBank/DDBJ databases">
        <title>Thermoactinomyces phylogeny.</title>
        <authorList>
            <person name="Dunlap C."/>
        </authorList>
    </citation>
    <scope>NUCLEOTIDE SEQUENCE [LARGE SCALE GENOMIC DNA]</scope>
    <source>
        <strain evidence="2 3">AMNI-1</strain>
    </source>
</reference>
<evidence type="ECO:0000256" key="1">
    <source>
        <dbReference type="PROSITE-ProRule" id="PRU00742"/>
    </source>
</evidence>
<accession>A0A7W2ASM3</accession>
<dbReference type="PANTHER" id="PTHR11358">
    <property type="entry name" value="ARGINASE/AGMATINASE"/>
    <property type="match status" value="1"/>
</dbReference>
<dbReference type="RefSeq" id="WP_181740368.1">
    <property type="nucleotide sequence ID" value="NZ_JACEOL010000033.1"/>
</dbReference>
<dbReference type="EMBL" id="JACEOL010000033">
    <property type="protein sequence ID" value="MBA4602631.1"/>
    <property type="molecule type" value="Genomic_DNA"/>
</dbReference>
<keyword evidence="3" id="KW-1185">Reference proteome</keyword>
<gene>
    <name evidence="2" type="ORF">H2C83_09965</name>
</gene>
<dbReference type="GO" id="GO:0033389">
    <property type="term" value="P:putrescine biosynthetic process from arginine, via agmatine"/>
    <property type="evidence" value="ECO:0007669"/>
    <property type="project" value="TreeGrafter"/>
</dbReference>
<dbReference type="SUPFAM" id="SSF52768">
    <property type="entry name" value="Arginase/deacetylase"/>
    <property type="match status" value="1"/>
</dbReference>
<dbReference type="AlphaFoldDB" id="A0A7W2ASM3"/>
<dbReference type="Gene3D" id="3.40.800.10">
    <property type="entry name" value="Ureohydrolase domain"/>
    <property type="match status" value="1"/>
</dbReference>
<protein>
    <submittedName>
        <fullName evidence="2">Arginase family protein</fullName>
    </submittedName>
</protein>